<evidence type="ECO:0008006" key="6">
    <source>
        <dbReference type="Google" id="ProtNLM"/>
    </source>
</evidence>
<feature type="transmembrane region" description="Helical" evidence="3">
    <location>
        <begin position="38"/>
        <end position="57"/>
    </location>
</feature>
<dbReference type="GO" id="GO:0043386">
    <property type="term" value="P:mycotoxin biosynthetic process"/>
    <property type="evidence" value="ECO:0007669"/>
    <property type="project" value="InterPro"/>
</dbReference>
<dbReference type="Pfam" id="PF11807">
    <property type="entry name" value="UstYa"/>
    <property type="match status" value="1"/>
</dbReference>
<accession>A0A1Y1Y2B5</accession>
<feature type="region of interest" description="Disordered" evidence="2">
    <location>
        <begin position="1"/>
        <end position="32"/>
    </location>
</feature>
<dbReference type="OrthoDB" id="3687641at2759"/>
<feature type="compositionally biased region" description="Acidic residues" evidence="2">
    <location>
        <begin position="14"/>
        <end position="28"/>
    </location>
</feature>
<dbReference type="EMBL" id="MCFA01000429">
    <property type="protein sequence ID" value="ORX91866.1"/>
    <property type="molecule type" value="Genomic_DNA"/>
</dbReference>
<keyword evidence="3" id="KW-1133">Transmembrane helix</keyword>
<keyword evidence="3" id="KW-0472">Membrane</keyword>
<keyword evidence="3" id="KW-0812">Transmembrane</keyword>
<dbReference type="STRING" id="1231657.A0A1Y1Y2B5"/>
<dbReference type="PANTHER" id="PTHR33365:SF6">
    <property type="entry name" value="OXIDASE USTYA"/>
    <property type="match status" value="1"/>
</dbReference>
<evidence type="ECO:0000313" key="5">
    <source>
        <dbReference type="Proteomes" id="UP000193144"/>
    </source>
</evidence>
<gene>
    <name evidence="4" type="ORF">BCR34DRAFT_629554</name>
</gene>
<evidence type="ECO:0000256" key="1">
    <source>
        <dbReference type="ARBA" id="ARBA00035112"/>
    </source>
</evidence>
<evidence type="ECO:0000256" key="3">
    <source>
        <dbReference type="SAM" id="Phobius"/>
    </source>
</evidence>
<protein>
    <recommendedName>
        <fullName evidence="6">Tat pathway signal sequence</fullName>
    </recommendedName>
</protein>
<keyword evidence="5" id="KW-1185">Reference proteome</keyword>
<proteinExistence type="inferred from homology"/>
<sequence>MEEKGDKAHLLAASDEEEQSVDSEEETEVPQRGKRRSYLMLTMLTVSLMANVFLFFWHVHPRSCPPDLGKSPYTGNTFDTFIQYHSTSEYWDPSANQSDMDDAWEALDTNPVAVALHDEHAKQLGLTPSTPFPWDTERSVYYLKGLHDLHCLKLIRKSIVSQFRGEETELSDEHVFHCLDALRQDVMCTADDTPMPAAVKHKIGDGQIRRCRNWDQMISWAQQPDRNACHQFDDYREAAHSLEFFAFCPENSPYRLTAEAYFEYHGHKEPYKVKVDGSDPVG</sequence>
<name>A0A1Y1Y2B5_9PLEO</name>
<comment type="similarity">
    <text evidence="1">Belongs to the ustYa family.</text>
</comment>
<organism evidence="4 5">
    <name type="scientific">Clohesyomyces aquaticus</name>
    <dbReference type="NCBI Taxonomy" id="1231657"/>
    <lineage>
        <taxon>Eukaryota</taxon>
        <taxon>Fungi</taxon>
        <taxon>Dikarya</taxon>
        <taxon>Ascomycota</taxon>
        <taxon>Pezizomycotina</taxon>
        <taxon>Dothideomycetes</taxon>
        <taxon>Pleosporomycetidae</taxon>
        <taxon>Pleosporales</taxon>
        <taxon>Lindgomycetaceae</taxon>
        <taxon>Clohesyomyces</taxon>
    </lineage>
</organism>
<dbReference type="InterPro" id="IPR021765">
    <property type="entry name" value="UstYa-like"/>
</dbReference>
<evidence type="ECO:0000256" key="2">
    <source>
        <dbReference type="SAM" id="MobiDB-lite"/>
    </source>
</evidence>
<comment type="caution">
    <text evidence="4">The sequence shown here is derived from an EMBL/GenBank/DDBJ whole genome shotgun (WGS) entry which is preliminary data.</text>
</comment>
<reference evidence="4 5" key="1">
    <citation type="submission" date="2016-07" db="EMBL/GenBank/DDBJ databases">
        <title>Pervasive Adenine N6-methylation of Active Genes in Fungi.</title>
        <authorList>
            <consortium name="DOE Joint Genome Institute"/>
            <person name="Mondo S.J."/>
            <person name="Dannebaum R.O."/>
            <person name="Kuo R.C."/>
            <person name="Labutti K."/>
            <person name="Haridas S."/>
            <person name="Kuo A."/>
            <person name="Salamov A."/>
            <person name="Ahrendt S.R."/>
            <person name="Lipzen A."/>
            <person name="Sullivan W."/>
            <person name="Andreopoulos W.B."/>
            <person name="Clum A."/>
            <person name="Lindquist E."/>
            <person name="Daum C."/>
            <person name="Ramamoorthy G.K."/>
            <person name="Gryganskyi A."/>
            <person name="Culley D."/>
            <person name="Magnuson J.K."/>
            <person name="James T.Y."/>
            <person name="O'Malley M.A."/>
            <person name="Stajich J.E."/>
            <person name="Spatafora J.W."/>
            <person name="Visel A."/>
            <person name="Grigoriev I.V."/>
        </authorList>
    </citation>
    <scope>NUCLEOTIDE SEQUENCE [LARGE SCALE GENOMIC DNA]</scope>
    <source>
        <strain evidence="4 5">CBS 115471</strain>
    </source>
</reference>
<dbReference type="AlphaFoldDB" id="A0A1Y1Y2B5"/>
<evidence type="ECO:0000313" key="4">
    <source>
        <dbReference type="EMBL" id="ORX91866.1"/>
    </source>
</evidence>
<dbReference type="Proteomes" id="UP000193144">
    <property type="component" value="Unassembled WGS sequence"/>
</dbReference>
<dbReference type="PANTHER" id="PTHR33365">
    <property type="entry name" value="YALI0B05434P"/>
    <property type="match status" value="1"/>
</dbReference>